<dbReference type="Gene3D" id="1.20.5.340">
    <property type="match status" value="1"/>
</dbReference>
<sequence length="191" mass="21150">MNSISTPSQTAQTSAPAEVERGLIDYLPLVDHLQQSNNLPAVQNSAQYVQLKTRLDVFGNRLTDVEGTVIATQGTLTAIRDDVKGIRDIIKRLQGGVTSLQNDVLKIRQDMLCLNDDIISLSKDVIVIRENIGRQVDSLCKMILNVGSRSNKSRQYEAEVKVKVNIKLKTSNKTGLEFQGGRPRAQFKEDG</sequence>
<gene>
    <name evidence="1" type="ORF">E4U57_006872</name>
</gene>
<evidence type="ECO:0000313" key="2">
    <source>
        <dbReference type="Proteomes" id="UP000742024"/>
    </source>
</evidence>
<accession>A0ABQ7P511</accession>
<keyword evidence="2" id="KW-1185">Reference proteome</keyword>
<reference evidence="1 2" key="1">
    <citation type="journal article" date="2020" name="bioRxiv">
        <title>Whole genome comparisons of ergot fungi reveals the divergence and evolution of species within the genus Claviceps are the result of varying mechanisms driving genome evolution and host range expansion.</title>
        <authorList>
            <person name="Wyka S.A."/>
            <person name="Mondo S.J."/>
            <person name="Liu M."/>
            <person name="Dettman J."/>
            <person name="Nalam V."/>
            <person name="Broders K.D."/>
        </authorList>
    </citation>
    <scope>NUCLEOTIDE SEQUENCE [LARGE SCALE GENOMIC DNA]</scope>
    <source>
        <strain evidence="1 2">LM583</strain>
    </source>
</reference>
<dbReference type="EMBL" id="SRPR01000635">
    <property type="protein sequence ID" value="KAG5951501.1"/>
    <property type="molecule type" value="Genomic_DNA"/>
</dbReference>
<comment type="caution">
    <text evidence="1">The sequence shown here is derived from an EMBL/GenBank/DDBJ whole genome shotgun (WGS) entry which is preliminary data.</text>
</comment>
<organism evidence="1 2">
    <name type="scientific">Claviceps arundinis</name>
    <dbReference type="NCBI Taxonomy" id="1623583"/>
    <lineage>
        <taxon>Eukaryota</taxon>
        <taxon>Fungi</taxon>
        <taxon>Dikarya</taxon>
        <taxon>Ascomycota</taxon>
        <taxon>Pezizomycotina</taxon>
        <taxon>Sordariomycetes</taxon>
        <taxon>Hypocreomycetidae</taxon>
        <taxon>Hypocreales</taxon>
        <taxon>Clavicipitaceae</taxon>
        <taxon>Claviceps</taxon>
    </lineage>
</organism>
<dbReference type="Proteomes" id="UP000742024">
    <property type="component" value="Unassembled WGS sequence"/>
</dbReference>
<protein>
    <submittedName>
        <fullName evidence="1">Uncharacterized protein</fullName>
    </submittedName>
</protein>
<name>A0ABQ7P511_9HYPO</name>
<proteinExistence type="predicted"/>
<evidence type="ECO:0000313" key="1">
    <source>
        <dbReference type="EMBL" id="KAG5951501.1"/>
    </source>
</evidence>